<keyword evidence="2" id="KW-0812">Transmembrane</keyword>
<feature type="coiled-coil region" evidence="1">
    <location>
        <begin position="133"/>
        <end position="167"/>
    </location>
</feature>
<dbReference type="Gene3D" id="1.10.287.1490">
    <property type="match status" value="1"/>
</dbReference>
<dbReference type="PANTHER" id="PTHR30386:SF28">
    <property type="entry name" value="EXPORTED PROTEIN"/>
    <property type="match status" value="1"/>
</dbReference>
<dbReference type="Gene3D" id="2.40.30.170">
    <property type="match status" value="1"/>
</dbReference>
<keyword evidence="5" id="KW-1185">Reference proteome</keyword>
<accession>A0A2R4C5U0</accession>
<dbReference type="PANTHER" id="PTHR30386">
    <property type="entry name" value="MEMBRANE FUSION SUBUNIT OF EMRAB-TOLC MULTIDRUG EFFLUX PUMP"/>
    <property type="match status" value="1"/>
</dbReference>
<evidence type="ECO:0000256" key="2">
    <source>
        <dbReference type="SAM" id="Phobius"/>
    </source>
</evidence>
<name>A0A2R4C5U0_9BURK</name>
<dbReference type="RefSeq" id="WP_181259288.1">
    <property type="nucleotide sequence ID" value="NZ_CP028324.1"/>
</dbReference>
<reference evidence="4 5" key="1">
    <citation type="submission" date="2018-03" db="EMBL/GenBank/DDBJ databases">
        <title>Massilia armeniaca sp. nov., isolated from desert soil.</title>
        <authorList>
            <person name="Huang H."/>
            <person name="Ren M."/>
        </authorList>
    </citation>
    <scope>NUCLEOTIDE SEQUENCE [LARGE SCALE GENOMIC DNA]</scope>
    <source>
        <strain evidence="4 5">ZMN-3</strain>
    </source>
</reference>
<proteinExistence type="predicted"/>
<dbReference type="KEGG" id="masz:C9I28_03960"/>
<dbReference type="Pfam" id="PF26002">
    <property type="entry name" value="Beta-barrel_AprE"/>
    <property type="match status" value="1"/>
</dbReference>
<feature type="transmembrane region" description="Helical" evidence="2">
    <location>
        <begin position="61"/>
        <end position="84"/>
    </location>
</feature>
<dbReference type="PRINTS" id="PR01490">
    <property type="entry name" value="RTXTOXIND"/>
</dbReference>
<evidence type="ECO:0000259" key="3">
    <source>
        <dbReference type="Pfam" id="PF26002"/>
    </source>
</evidence>
<dbReference type="InterPro" id="IPR050739">
    <property type="entry name" value="MFP"/>
</dbReference>
<keyword evidence="2" id="KW-0472">Membrane</keyword>
<keyword evidence="1" id="KW-0175">Coiled coil</keyword>
<keyword evidence="2" id="KW-1133">Transmembrane helix</keyword>
<evidence type="ECO:0000256" key="1">
    <source>
        <dbReference type="SAM" id="Coils"/>
    </source>
</evidence>
<feature type="domain" description="AprE-like beta-barrel" evidence="3">
    <location>
        <begin position="307"/>
        <end position="413"/>
    </location>
</feature>
<organism evidence="4 5">
    <name type="scientific">Pseudoduganella armeniaca</name>
    <dbReference type="NCBI Taxonomy" id="2072590"/>
    <lineage>
        <taxon>Bacteria</taxon>
        <taxon>Pseudomonadati</taxon>
        <taxon>Pseudomonadota</taxon>
        <taxon>Betaproteobacteria</taxon>
        <taxon>Burkholderiales</taxon>
        <taxon>Oxalobacteraceae</taxon>
        <taxon>Telluria group</taxon>
        <taxon>Pseudoduganella</taxon>
    </lineage>
</organism>
<dbReference type="AlphaFoldDB" id="A0A2R4C5U0"/>
<protein>
    <recommendedName>
        <fullName evidence="3">AprE-like beta-barrel domain-containing protein</fullName>
    </recommendedName>
</protein>
<evidence type="ECO:0000313" key="4">
    <source>
        <dbReference type="EMBL" id="AVR94964.1"/>
    </source>
</evidence>
<dbReference type="EMBL" id="CP028324">
    <property type="protein sequence ID" value="AVR94964.1"/>
    <property type="molecule type" value="Genomic_DNA"/>
</dbReference>
<feature type="transmembrane region" description="Helical" evidence="2">
    <location>
        <begin position="29"/>
        <end position="49"/>
    </location>
</feature>
<sequence length="433" mass="46874">MTPLFRNEVITERNGGNLGSIRLAQPLSAWWITLGALAIGIGFVTFGVLGSVTSKARAAGVTVPAGGSLGIVAPSAGVLVASLVPEGRFVQAGQPLFELSTERQLGAGEVSDIVSQQLAARQSSLDTEQRVRVAQTRERRQALQERLDSLKAEAGQVNDELALAQRRYGLAERSVKQYEALQGSGYVSSAQMQQKQEELLDLAGRINNIGRNTIQLQASRRNVEAELRALDMALAGELTQIDRARSSLVQEVAENRSRKSVVISARASGVLTTVTYRVGQAVSAGQVLGTVIPSGSEHAGMGEMEVQLYAPSRTAGFVAPGQEVLIRYQAFPYQKFGLQRGRVSDVSATPFAPSELPPNLASTILSNAQQHINGFNGNEALYRIRVKLARQTIDTYGKEQPLRPGMTLEADLVQDRRRIWEWIAEPLLAVAHR</sequence>
<evidence type="ECO:0000313" key="5">
    <source>
        <dbReference type="Proteomes" id="UP000240505"/>
    </source>
</evidence>
<dbReference type="InterPro" id="IPR058982">
    <property type="entry name" value="Beta-barrel_AprE"/>
</dbReference>
<dbReference type="Proteomes" id="UP000240505">
    <property type="component" value="Chromosome"/>
</dbReference>
<gene>
    <name evidence="4" type="ORF">C9I28_03960</name>
</gene>